<protein>
    <recommendedName>
        <fullName evidence="3">F-box domain-containing protein</fullName>
    </recommendedName>
</protein>
<dbReference type="EMBL" id="QPFP01000044">
    <property type="protein sequence ID" value="TEB26917.1"/>
    <property type="molecule type" value="Genomic_DNA"/>
</dbReference>
<evidence type="ECO:0000313" key="1">
    <source>
        <dbReference type="EMBL" id="TEB26917.1"/>
    </source>
</evidence>
<sequence length="521" mass="57929">MVRVSHVNSLFRETSIRNPLLWTTSPSLNLPKHVLQVLIRRCALRPFCLSFMEDSATDPLSTWTVVANHVDRIQLLCLEIPEAIEGRNCMLLLWSKLPKLSQLRHCMVNFHGPRNVCLDMLPNPFDHVTHVDTLALSNCYITPHYTNFAVISSISIYYLGDPRPPEMSVAVYHYPLWSPQLKNLRRLVLWNCTETSLFPGSFRLELDLPLLEYLVLRAPFLLCEEISRTLNYPSRCALTLTSTFTGSYGAHDLGASAASIATFVRGGHTFSKCKIVVDRHVPSIYLRGSAACRGATLRFDLRNLVLPPPTGGGVPEAAGVISRFRAALIGNKVSICPKADRHPPNPLSIFSQALLRQVVEALSLQVAEVSNLHVQLPADSEELGRPTLDDLLGLMPQLHILCLDLPHTGAALPMAWTTGNPLQLPKLHQVLVQLKHGAQVHSKRYLAEFLRLLVLYGSPIREVLFVVSPRIIDTMGYASPDGLRLLLADLGGDFPRAIGVEWVEGSEVHEAVWNEDDAEAE</sequence>
<dbReference type="OrthoDB" id="3007408at2759"/>
<reference evidence="1 2" key="1">
    <citation type="journal article" date="2019" name="Nat. Ecol. Evol.">
        <title>Megaphylogeny resolves global patterns of mushroom evolution.</title>
        <authorList>
            <person name="Varga T."/>
            <person name="Krizsan K."/>
            <person name="Foldi C."/>
            <person name="Dima B."/>
            <person name="Sanchez-Garcia M."/>
            <person name="Sanchez-Ramirez S."/>
            <person name="Szollosi G.J."/>
            <person name="Szarkandi J.G."/>
            <person name="Papp V."/>
            <person name="Albert L."/>
            <person name="Andreopoulos W."/>
            <person name="Angelini C."/>
            <person name="Antonin V."/>
            <person name="Barry K.W."/>
            <person name="Bougher N.L."/>
            <person name="Buchanan P."/>
            <person name="Buyck B."/>
            <person name="Bense V."/>
            <person name="Catcheside P."/>
            <person name="Chovatia M."/>
            <person name="Cooper J."/>
            <person name="Damon W."/>
            <person name="Desjardin D."/>
            <person name="Finy P."/>
            <person name="Geml J."/>
            <person name="Haridas S."/>
            <person name="Hughes K."/>
            <person name="Justo A."/>
            <person name="Karasinski D."/>
            <person name="Kautmanova I."/>
            <person name="Kiss B."/>
            <person name="Kocsube S."/>
            <person name="Kotiranta H."/>
            <person name="LaButti K.M."/>
            <person name="Lechner B.E."/>
            <person name="Liimatainen K."/>
            <person name="Lipzen A."/>
            <person name="Lukacs Z."/>
            <person name="Mihaltcheva S."/>
            <person name="Morgado L.N."/>
            <person name="Niskanen T."/>
            <person name="Noordeloos M.E."/>
            <person name="Ohm R.A."/>
            <person name="Ortiz-Santana B."/>
            <person name="Ovrebo C."/>
            <person name="Racz N."/>
            <person name="Riley R."/>
            <person name="Savchenko A."/>
            <person name="Shiryaev A."/>
            <person name="Soop K."/>
            <person name="Spirin V."/>
            <person name="Szebenyi C."/>
            <person name="Tomsovsky M."/>
            <person name="Tulloss R.E."/>
            <person name="Uehling J."/>
            <person name="Grigoriev I.V."/>
            <person name="Vagvolgyi C."/>
            <person name="Papp T."/>
            <person name="Martin F.M."/>
            <person name="Miettinen O."/>
            <person name="Hibbett D.S."/>
            <person name="Nagy L.G."/>
        </authorList>
    </citation>
    <scope>NUCLEOTIDE SEQUENCE [LARGE SCALE GENOMIC DNA]</scope>
    <source>
        <strain evidence="1 2">FP101781</strain>
    </source>
</reference>
<dbReference type="Proteomes" id="UP000298030">
    <property type="component" value="Unassembled WGS sequence"/>
</dbReference>
<name>A0A4Y7SYI3_COPMI</name>
<evidence type="ECO:0000313" key="2">
    <source>
        <dbReference type="Proteomes" id="UP000298030"/>
    </source>
</evidence>
<comment type="caution">
    <text evidence="1">The sequence shown here is derived from an EMBL/GenBank/DDBJ whole genome shotgun (WGS) entry which is preliminary data.</text>
</comment>
<organism evidence="1 2">
    <name type="scientific">Coprinellus micaceus</name>
    <name type="common">Glistening ink-cap mushroom</name>
    <name type="synonym">Coprinus micaceus</name>
    <dbReference type="NCBI Taxonomy" id="71717"/>
    <lineage>
        <taxon>Eukaryota</taxon>
        <taxon>Fungi</taxon>
        <taxon>Dikarya</taxon>
        <taxon>Basidiomycota</taxon>
        <taxon>Agaricomycotina</taxon>
        <taxon>Agaricomycetes</taxon>
        <taxon>Agaricomycetidae</taxon>
        <taxon>Agaricales</taxon>
        <taxon>Agaricineae</taxon>
        <taxon>Psathyrellaceae</taxon>
        <taxon>Coprinellus</taxon>
    </lineage>
</organism>
<accession>A0A4Y7SYI3</accession>
<gene>
    <name evidence="1" type="ORF">FA13DRAFT_1712905</name>
</gene>
<evidence type="ECO:0008006" key="3">
    <source>
        <dbReference type="Google" id="ProtNLM"/>
    </source>
</evidence>
<dbReference type="STRING" id="71717.A0A4Y7SYI3"/>
<proteinExistence type="predicted"/>
<dbReference type="AlphaFoldDB" id="A0A4Y7SYI3"/>
<keyword evidence="2" id="KW-1185">Reference proteome</keyword>